<proteinExistence type="predicted"/>
<comment type="caution">
    <text evidence="5">The sequence shown here is derived from an EMBL/GenBank/DDBJ whole genome shotgun (WGS) entry which is preliminary data.</text>
</comment>
<reference evidence="5" key="1">
    <citation type="journal article" date="2023" name="Mol. Ecol. Resour.">
        <title>Chromosome-level genome assembly of a triploid poplar Populus alba 'Berolinensis'.</title>
        <authorList>
            <person name="Chen S."/>
            <person name="Yu Y."/>
            <person name="Wang X."/>
            <person name="Wang S."/>
            <person name="Zhang T."/>
            <person name="Zhou Y."/>
            <person name="He R."/>
            <person name="Meng N."/>
            <person name="Wang Y."/>
            <person name="Liu W."/>
            <person name="Liu Z."/>
            <person name="Liu J."/>
            <person name="Guo Q."/>
            <person name="Huang H."/>
            <person name="Sederoff R.R."/>
            <person name="Wang G."/>
            <person name="Qu G."/>
            <person name="Chen S."/>
        </authorList>
    </citation>
    <scope>NUCLEOTIDE SEQUENCE</scope>
    <source>
        <strain evidence="5">SC-2020</strain>
    </source>
</reference>
<dbReference type="GO" id="GO:0006952">
    <property type="term" value="P:defense response"/>
    <property type="evidence" value="ECO:0007669"/>
    <property type="project" value="UniProtKB-KW"/>
</dbReference>
<dbReference type="PANTHER" id="PTHR11017:SF385">
    <property type="entry name" value="DISEASE RESISTANCE PROTEIN (TIR-NBS-LRR CLASS)-RELATED"/>
    <property type="match status" value="1"/>
</dbReference>
<dbReference type="InterPro" id="IPR003593">
    <property type="entry name" value="AAA+_ATPase"/>
</dbReference>
<dbReference type="PROSITE" id="PS50104">
    <property type="entry name" value="TIR"/>
    <property type="match status" value="1"/>
</dbReference>
<dbReference type="SUPFAM" id="SSF52540">
    <property type="entry name" value="P-loop containing nucleoside triphosphate hydrolases"/>
    <property type="match status" value="1"/>
</dbReference>
<dbReference type="InterPro" id="IPR032675">
    <property type="entry name" value="LRR_dom_sf"/>
</dbReference>
<keyword evidence="3" id="KW-0611">Plant defense</keyword>
<dbReference type="Proteomes" id="UP001164929">
    <property type="component" value="Chromosome 15"/>
</dbReference>
<evidence type="ECO:0000313" key="6">
    <source>
        <dbReference type="Proteomes" id="UP001164929"/>
    </source>
</evidence>
<dbReference type="SMART" id="SM00255">
    <property type="entry name" value="TIR"/>
    <property type="match status" value="1"/>
</dbReference>
<dbReference type="InterPro" id="IPR044974">
    <property type="entry name" value="Disease_R_plants"/>
</dbReference>
<dbReference type="SUPFAM" id="SSF46785">
    <property type="entry name" value="Winged helix' DNA-binding domain"/>
    <property type="match status" value="1"/>
</dbReference>
<dbReference type="Pfam" id="PF23598">
    <property type="entry name" value="LRR_14"/>
    <property type="match status" value="1"/>
</dbReference>
<dbReference type="InterPro" id="IPR058192">
    <property type="entry name" value="WHD_ROQ1-like"/>
</dbReference>
<dbReference type="InterPro" id="IPR027417">
    <property type="entry name" value="P-loop_NTPase"/>
</dbReference>
<dbReference type="InterPro" id="IPR035897">
    <property type="entry name" value="Toll_tir_struct_dom_sf"/>
</dbReference>
<dbReference type="InterPro" id="IPR042197">
    <property type="entry name" value="Apaf_helical"/>
</dbReference>
<dbReference type="GO" id="GO:0051707">
    <property type="term" value="P:response to other organism"/>
    <property type="evidence" value="ECO:0007669"/>
    <property type="project" value="UniProtKB-ARBA"/>
</dbReference>
<dbReference type="InterPro" id="IPR001611">
    <property type="entry name" value="Leu-rich_rpt"/>
</dbReference>
<dbReference type="GO" id="GO:0043531">
    <property type="term" value="F:ADP binding"/>
    <property type="evidence" value="ECO:0007669"/>
    <property type="project" value="InterPro"/>
</dbReference>
<dbReference type="SUPFAM" id="SSF52058">
    <property type="entry name" value="L domain-like"/>
    <property type="match status" value="2"/>
</dbReference>
<dbReference type="InterPro" id="IPR002182">
    <property type="entry name" value="NB-ARC"/>
</dbReference>
<organism evidence="5 6">
    <name type="scientific">Populus alba x Populus x berolinensis</name>
    <dbReference type="NCBI Taxonomy" id="444605"/>
    <lineage>
        <taxon>Eukaryota</taxon>
        <taxon>Viridiplantae</taxon>
        <taxon>Streptophyta</taxon>
        <taxon>Embryophyta</taxon>
        <taxon>Tracheophyta</taxon>
        <taxon>Spermatophyta</taxon>
        <taxon>Magnoliopsida</taxon>
        <taxon>eudicotyledons</taxon>
        <taxon>Gunneridae</taxon>
        <taxon>Pentapetalae</taxon>
        <taxon>rosids</taxon>
        <taxon>fabids</taxon>
        <taxon>Malpighiales</taxon>
        <taxon>Salicaceae</taxon>
        <taxon>Saliceae</taxon>
        <taxon>Populus</taxon>
    </lineage>
</organism>
<dbReference type="InterPro" id="IPR036390">
    <property type="entry name" value="WH_DNA-bd_sf"/>
</dbReference>
<evidence type="ECO:0000256" key="2">
    <source>
        <dbReference type="ARBA" id="ARBA00022737"/>
    </source>
</evidence>
<keyword evidence="1" id="KW-0433">Leucine-rich repeat</keyword>
<evidence type="ECO:0000256" key="1">
    <source>
        <dbReference type="ARBA" id="ARBA00022614"/>
    </source>
</evidence>
<evidence type="ECO:0000256" key="3">
    <source>
        <dbReference type="ARBA" id="ARBA00022821"/>
    </source>
</evidence>
<dbReference type="PRINTS" id="PR00364">
    <property type="entry name" value="DISEASERSIST"/>
</dbReference>
<protein>
    <submittedName>
        <fullName evidence="5">Disease resistance protein RUN1-like isoform X1</fullName>
    </submittedName>
</protein>
<dbReference type="SUPFAM" id="SSF52200">
    <property type="entry name" value="Toll/Interleukin receptor TIR domain"/>
    <property type="match status" value="1"/>
</dbReference>
<keyword evidence="6" id="KW-1185">Reference proteome</keyword>
<dbReference type="SMART" id="SM00382">
    <property type="entry name" value="AAA"/>
    <property type="match status" value="1"/>
</dbReference>
<feature type="domain" description="TIR" evidence="4">
    <location>
        <begin position="18"/>
        <end position="178"/>
    </location>
</feature>
<dbReference type="Pfam" id="PF23282">
    <property type="entry name" value="WHD_ROQ1"/>
    <property type="match status" value="1"/>
</dbReference>
<keyword evidence="2" id="KW-0677">Repeat</keyword>
<dbReference type="InterPro" id="IPR003591">
    <property type="entry name" value="Leu-rich_rpt_typical-subtyp"/>
</dbReference>
<evidence type="ECO:0000313" key="5">
    <source>
        <dbReference type="EMBL" id="KAJ6970077.1"/>
    </source>
</evidence>
<dbReference type="InterPro" id="IPR000157">
    <property type="entry name" value="TIR_dom"/>
</dbReference>
<dbReference type="Pfam" id="PF00931">
    <property type="entry name" value="NB-ARC"/>
    <property type="match status" value="1"/>
</dbReference>
<dbReference type="Pfam" id="PF00560">
    <property type="entry name" value="LRR_1"/>
    <property type="match status" value="2"/>
</dbReference>
<dbReference type="EMBL" id="JAQIZT010000015">
    <property type="protein sequence ID" value="KAJ6970077.1"/>
    <property type="molecule type" value="Genomic_DNA"/>
</dbReference>
<dbReference type="Gene3D" id="1.10.8.430">
    <property type="entry name" value="Helical domain of apoptotic protease-activating factors"/>
    <property type="match status" value="1"/>
</dbReference>
<evidence type="ECO:0000259" key="4">
    <source>
        <dbReference type="PROSITE" id="PS50104"/>
    </source>
</evidence>
<accession>A0AAD6LMY3</accession>
<dbReference type="Pfam" id="PF01582">
    <property type="entry name" value="TIR"/>
    <property type="match status" value="1"/>
</dbReference>
<dbReference type="Gene3D" id="3.40.50.300">
    <property type="entry name" value="P-loop containing nucleotide triphosphate hydrolases"/>
    <property type="match status" value="1"/>
</dbReference>
<gene>
    <name evidence="5" type="ORF">NC653_034603</name>
</gene>
<name>A0AAD6LMY3_9ROSI</name>
<sequence>MAMPHSLMVSSSPAALRLHWDVFLSFRGEDTRYGFTKNLYDSLSKQDIRVFLDDSGMAQGDEIAPTLMEAIEDSALSIIILSPRYANSHWCLEELARICELRRLILPVFYQVDPSHVRRQKGPLEQDFMNHMERFGEEKVGKWREAMNKVGGISGFVYDTRSEDQLIRRLGNRVTTELRKTPVGIATYTVGLDSRVEDLKKRFIDKSNRVQVLGLYGMGGIGKTTLATALFNKLVGHFESRSFILNVKEISKEDGGLVKLQNKLLGDLSSNWPLVDNIDKGIDAIKRLVHEKRVLIVLDDVADVSQLNALAGNRSWFGEGSRVIVTTRNKDVLAEHLVNEFYEVRELGNPEALQLFSYHALRKDKPTAEYMDISNKIVSLTGRLPLALEVFGSTLFNARGLNRWEDALKKLQRRGPDDLQYVLRISYDELDEDGRHVFLDIACLFIKMGMKREEAIDILKGCGFSAETVITDLTSKCLIKIREDDELWMHDQLRDMGRQIVQHESPCSRLWDRGEILSTLMHKKGTERVQGIVFDFEKKKYTRTRRISWVRALNPCSALAYLIEKCKIFLRQGQEGGEKKKYTRTQWISWVRALNPCLALAYLIEKCKIFLRQGQEEGEMILDTEGFKSMVNLRLLQINHAKLQGKFKNFPAGLKWLQWKNCPMKNLPSDYAPHELAVLDLSESGIERVWGWTSNKVAKNLMVMDLHRCYNLVACPDLSGCKTLEKLNLQGCVRLTKVHKSVGNARTLLQLNLNDCSNLVEFPSDVSGLKALQNLNLSNCPKLKELPQEIGSMYSLKQLLVDETAISVLPESIFRLEKLEKLSLNGCQFIKRLPKHLGNLTSLKELSLNQSAVEELPDSVGSLSNLEKLSLMWCQSLTAIPESVGNLHLLTEVSINSSAIKELPLAIGSLPYLKILSAGGCRSLSKLPDSIGGLASISELELDETSISHLPEQIGGLKMIEKLYMRKCTSLRSLPESIGSMLSLTTLNLFGCNINELPESFGMLENLVMLRLHQCRKLQKLPVSIGKLKSLCHLLMEKTAVTVLPESFGKLSNLMILKMRKEPLESPSTQEHLVVLPNSFFELSLLEELNARAWRISGKIPDDFEKLSSLEIVDLGHNNFSSLPSSLCGLSLLRELHLPHCEELESLPPLPSSLEEVDVSNCFALETMSDVSNLGSLTSLNMTNCEKVVDIPGIECLKSLKWLYMSNCKACSLTVKRRLSKVCLRNIRNLSMPGSKIPDWFSQEDVKFSERRNREIKAVIIGVVVSLDRQIPEQLRYCPVVPDIQANLLDQNKPIFSTTLYLQGIPKTHEDQIHLCRYSRFNPLVLMLKDGSEIQVRKRKPPVIEGVELKKCGIHLVYENEDDYGGNEESLDESQQSVSQKLANFFNSYEEDSQHLEDPFEDGNRTFTQERCYVWLRGC</sequence>
<dbReference type="InterPro" id="IPR055414">
    <property type="entry name" value="LRR_R13L4/SHOC2-like"/>
</dbReference>
<dbReference type="SMART" id="SM00369">
    <property type="entry name" value="LRR_TYP"/>
    <property type="match status" value="6"/>
</dbReference>
<dbReference type="GO" id="GO:0007165">
    <property type="term" value="P:signal transduction"/>
    <property type="evidence" value="ECO:0007669"/>
    <property type="project" value="InterPro"/>
</dbReference>
<dbReference type="PANTHER" id="PTHR11017">
    <property type="entry name" value="LEUCINE-RICH REPEAT-CONTAINING PROTEIN"/>
    <property type="match status" value="1"/>
</dbReference>
<dbReference type="Gene3D" id="3.40.50.10140">
    <property type="entry name" value="Toll/interleukin-1 receptor homology (TIR) domain"/>
    <property type="match status" value="1"/>
</dbReference>
<dbReference type="Gene3D" id="3.80.10.10">
    <property type="entry name" value="Ribonuclease Inhibitor"/>
    <property type="match status" value="4"/>
</dbReference>